<dbReference type="AlphaFoldDB" id="A0A6P5BVL3"/>
<gene>
    <name evidence="3" type="primary">CLEC6A</name>
</gene>
<dbReference type="InterPro" id="IPR050828">
    <property type="entry name" value="C-type_lectin/matrix_domain"/>
</dbReference>
<keyword evidence="1" id="KW-0812">Transmembrane</keyword>
<dbReference type="GeneID" id="109559704"/>
<protein>
    <submittedName>
        <fullName evidence="3">C-type lectin domain family 6 member A isoform X2</fullName>
    </submittedName>
</protein>
<dbReference type="InterPro" id="IPR016187">
    <property type="entry name" value="CTDL_fold"/>
</dbReference>
<feature type="transmembrane region" description="Helical" evidence="1">
    <location>
        <begin position="15"/>
        <end position="40"/>
    </location>
</feature>
<name>A0A6P5BVL3_BOSIN</name>
<evidence type="ECO:0000313" key="3">
    <source>
        <dbReference type="RefSeq" id="XP_019817187.2"/>
    </source>
</evidence>
<dbReference type="SUPFAM" id="SSF56436">
    <property type="entry name" value="C-type lectin-like"/>
    <property type="match status" value="1"/>
</dbReference>
<keyword evidence="2" id="KW-1185">Reference proteome</keyword>
<accession>A0A6P5BVL3</accession>
<dbReference type="RefSeq" id="XP_019817187.2">
    <property type="nucleotide sequence ID" value="XM_019961628.2"/>
</dbReference>
<organism evidence="2 3">
    <name type="scientific">Bos indicus</name>
    <name type="common">Zebu</name>
    <dbReference type="NCBI Taxonomy" id="9915"/>
    <lineage>
        <taxon>Eukaryota</taxon>
        <taxon>Metazoa</taxon>
        <taxon>Chordata</taxon>
        <taxon>Craniata</taxon>
        <taxon>Vertebrata</taxon>
        <taxon>Euteleostomi</taxon>
        <taxon>Mammalia</taxon>
        <taxon>Eutheria</taxon>
        <taxon>Laurasiatheria</taxon>
        <taxon>Artiodactyla</taxon>
        <taxon>Ruminantia</taxon>
        <taxon>Pecora</taxon>
        <taxon>Bovidae</taxon>
        <taxon>Bovinae</taxon>
        <taxon>Bos</taxon>
    </lineage>
</organism>
<dbReference type="PANTHER" id="PTHR45710">
    <property type="entry name" value="C-TYPE LECTIN DOMAIN-CONTAINING PROTEIN 180"/>
    <property type="match status" value="1"/>
</dbReference>
<dbReference type="InterPro" id="IPR016186">
    <property type="entry name" value="C-type_lectin-like/link_sf"/>
</dbReference>
<sequence>MVREGNAESCFRMRLWCIAVLGLALLSACFIVSCVVTYYFTHGNTGKRLSELHTHHSNLTCFSEGTRVTEKIWGCCPGTWKPFGSSCYFISSEENFWAKSEQNCIGMGAHLVVINTETEQTHKGMATGNGLIRHLTRKMSDFGTKMNPTFLQRNVLQLFSGMGEDGAGMMFSVILKGNQYVR</sequence>
<reference evidence="3" key="1">
    <citation type="submission" date="2025-08" db="UniProtKB">
        <authorList>
            <consortium name="RefSeq"/>
        </authorList>
    </citation>
    <scope>IDENTIFICATION</scope>
    <source>
        <tissue evidence="3">Blood</tissue>
    </source>
</reference>
<keyword evidence="1" id="KW-0472">Membrane</keyword>
<dbReference type="PANTHER" id="PTHR45710:SF31">
    <property type="entry name" value="EARLY ACTIVATION ANTIGEN CD69"/>
    <property type="match status" value="1"/>
</dbReference>
<keyword evidence="1" id="KW-1133">Transmembrane helix</keyword>
<proteinExistence type="predicted"/>
<dbReference type="Proteomes" id="UP001652663">
    <property type="component" value="Chromosome 5"/>
</dbReference>
<evidence type="ECO:0000313" key="2">
    <source>
        <dbReference type="Proteomes" id="UP001652663"/>
    </source>
</evidence>
<dbReference type="CTD" id="93978"/>
<evidence type="ECO:0000256" key="1">
    <source>
        <dbReference type="SAM" id="Phobius"/>
    </source>
</evidence>
<dbReference type="PROSITE" id="PS51257">
    <property type="entry name" value="PROKAR_LIPOPROTEIN"/>
    <property type="match status" value="1"/>
</dbReference>
<dbReference type="Gene3D" id="3.10.100.10">
    <property type="entry name" value="Mannose-Binding Protein A, subunit A"/>
    <property type="match status" value="1"/>
</dbReference>